<evidence type="ECO:0000256" key="4">
    <source>
        <dbReference type="ARBA" id="ARBA00023136"/>
    </source>
</evidence>
<dbReference type="InterPro" id="IPR022764">
    <property type="entry name" value="Peptidase_S54_rhomboid_dom"/>
</dbReference>
<keyword evidence="8" id="KW-1185">Reference proteome</keyword>
<comment type="caution">
    <text evidence="7">The sequence shown here is derived from an EMBL/GenBank/DDBJ whole genome shotgun (WGS) entry which is preliminary data.</text>
</comment>
<evidence type="ECO:0000256" key="2">
    <source>
        <dbReference type="ARBA" id="ARBA00022692"/>
    </source>
</evidence>
<keyword evidence="7" id="KW-0378">Hydrolase</keyword>
<feature type="transmembrane region" description="Helical" evidence="5">
    <location>
        <begin position="136"/>
        <end position="153"/>
    </location>
</feature>
<evidence type="ECO:0000259" key="6">
    <source>
        <dbReference type="Pfam" id="PF01694"/>
    </source>
</evidence>
<evidence type="ECO:0000313" key="8">
    <source>
        <dbReference type="Proteomes" id="UP001265550"/>
    </source>
</evidence>
<feature type="transmembrane region" description="Helical" evidence="5">
    <location>
        <begin position="108"/>
        <end position="129"/>
    </location>
</feature>
<feature type="transmembrane region" description="Helical" evidence="5">
    <location>
        <begin position="85"/>
        <end position="102"/>
    </location>
</feature>
<keyword evidence="4 5" id="KW-0472">Membrane</keyword>
<reference evidence="7 8" key="1">
    <citation type="submission" date="2023-07" db="EMBL/GenBank/DDBJ databases">
        <title>Sorghum-associated microbial communities from plants grown in Nebraska, USA.</title>
        <authorList>
            <person name="Schachtman D."/>
        </authorList>
    </citation>
    <scope>NUCLEOTIDE SEQUENCE [LARGE SCALE GENOMIC DNA]</scope>
    <source>
        <strain evidence="7 8">BE240</strain>
    </source>
</reference>
<name>A0ABU1VD17_9BURK</name>
<protein>
    <submittedName>
        <fullName evidence="7">Membrane associated rhomboid family serine protease</fullName>
    </submittedName>
</protein>
<keyword evidence="3 5" id="KW-1133">Transmembrane helix</keyword>
<dbReference type="GO" id="GO:0008233">
    <property type="term" value="F:peptidase activity"/>
    <property type="evidence" value="ECO:0007669"/>
    <property type="project" value="UniProtKB-KW"/>
</dbReference>
<feature type="transmembrane region" description="Helical" evidence="5">
    <location>
        <begin position="173"/>
        <end position="194"/>
    </location>
</feature>
<keyword evidence="7" id="KW-0645">Protease</keyword>
<feature type="domain" description="Peptidase S54 rhomboid" evidence="6">
    <location>
        <begin position="45"/>
        <end position="190"/>
    </location>
</feature>
<accession>A0ABU1VD17</accession>
<evidence type="ECO:0000256" key="5">
    <source>
        <dbReference type="SAM" id="Phobius"/>
    </source>
</evidence>
<gene>
    <name evidence="7" type="ORF">J2X09_002998</name>
</gene>
<comment type="subcellular location">
    <subcellularLocation>
        <location evidence="1">Membrane</location>
        <topology evidence="1">Multi-pass membrane protein</topology>
    </subcellularLocation>
</comment>
<dbReference type="Gene3D" id="1.20.1540.10">
    <property type="entry name" value="Rhomboid-like"/>
    <property type="match status" value="1"/>
</dbReference>
<feature type="transmembrane region" description="Helical" evidence="5">
    <location>
        <begin position="55"/>
        <end position="78"/>
    </location>
</feature>
<dbReference type="SUPFAM" id="SSF144091">
    <property type="entry name" value="Rhomboid-like"/>
    <property type="match status" value="1"/>
</dbReference>
<evidence type="ECO:0000313" key="7">
    <source>
        <dbReference type="EMBL" id="MDR7095250.1"/>
    </source>
</evidence>
<sequence length="202" mass="22387">MTPPWRSSWWWLCGLHAALSLLVWWAPSVVAEAFTWRAHDGWVRPWTLWTSAWVHLNLAHLVGNVLAMGGVAAAGWVLKPDGRCTLAWLMAWPLTQVSLLWWPQVGYAVGLSGLMHAGVLLLAVQVALVRLPIRGARFWGWLLVAVVMSKVILERGWSQPIVWNAEGNLPVVQAAHVTGAFWGVLLGLVVPLVLKRPQKSPP</sequence>
<keyword evidence="2 5" id="KW-0812">Transmembrane</keyword>
<dbReference type="EMBL" id="JAVDWE010000008">
    <property type="protein sequence ID" value="MDR7095250.1"/>
    <property type="molecule type" value="Genomic_DNA"/>
</dbReference>
<dbReference type="Pfam" id="PF01694">
    <property type="entry name" value="Rhomboid"/>
    <property type="match status" value="1"/>
</dbReference>
<evidence type="ECO:0000256" key="3">
    <source>
        <dbReference type="ARBA" id="ARBA00022989"/>
    </source>
</evidence>
<evidence type="ECO:0000256" key="1">
    <source>
        <dbReference type="ARBA" id="ARBA00004141"/>
    </source>
</evidence>
<dbReference type="InterPro" id="IPR035952">
    <property type="entry name" value="Rhomboid-like_sf"/>
</dbReference>
<proteinExistence type="predicted"/>
<dbReference type="Proteomes" id="UP001265550">
    <property type="component" value="Unassembled WGS sequence"/>
</dbReference>
<dbReference type="RefSeq" id="WP_204734190.1">
    <property type="nucleotide sequence ID" value="NZ_JAVDWE010000008.1"/>
</dbReference>
<dbReference type="GO" id="GO:0006508">
    <property type="term" value="P:proteolysis"/>
    <property type="evidence" value="ECO:0007669"/>
    <property type="project" value="UniProtKB-KW"/>
</dbReference>
<organism evidence="7 8">
    <name type="scientific">Hydrogenophaga laconesensis</name>
    <dbReference type="NCBI Taxonomy" id="1805971"/>
    <lineage>
        <taxon>Bacteria</taxon>
        <taxon>Pseudomonadati</taxon>
        <taxon>Pseudomonadota</taxon>
        <taxon>Betaproteobacteria</taxon>
        <taxon>Burkholderiales</taxon>
        <taxon>Comamonadaceae</taxon>
        <taxon>Hydrogenophaga</taxon>
    </lineage>
</organism>